<organism evidence="1 2">
    <name type="scientific">Vespula germanica</name>
    <name type="common">German yellow jacket</name>
    <name type="synonym">Paravespula germanica</name>
    <dbReference type="NCBI Taxonomy" id="30212"/>
    <lineage>
        <taxon>Eukaryota</taxon>
        <taxon>Metazoa</taxon>
        <taxon>Ecdysozoa</taxon>
        <taxon>Arthropoda</taxon>
        <taxon>Hexapoda</taxon>
        <taxon>Insecta</taxon>
        <taxon>Pterygota</taxon>
        <taxon>Neoptera</taxon>
        <taxon>Endopterygota</taxon>
        <taxon>Hymenoptera</taxon>
        <taxon>Apocrita</taxon>
        <taxon>Aculeata</taxon>
        <taxon>Vespoidea</taxon>
        <taxon>Vespidae</taxon>
        <taxon>Vespinae</taxon>
        <taxon>Vespula</taxon>
    </lineage>
</organism>
<gene>
    <name evidence="1" type="ORF">HZH68_003840</name>
</gene>
<name>A0A834NIV5_VESGE</name>
<proteinExistence type="predicted"/>
<dbReference type="Proteomes" id="UP000617340">
    <property type="component" value="Unassembled WGS sequence"/>
</dbReference>
<accession>A0A834NIV5</accession>
<reference evidence="1" key="1">
    <citation type="journal article" date="2020" name="G3 (Bethesda)">
        <title>High-Quality Assemblies for Three Invasive Social Wasps from the &lt;i&gt;Vespula&lt;/i&gt; Genus.</title>
        <authorList>
            <person name="Harrop T.W.R."/>
            <person name="Guhlin J."/>
            <person name="McLaughlin G.M."/>
            <person name="Permina E."/>
            <person name="Stockwell P."/>
            <person name="Gilligan J."/>
            <person name="Le Lec M.F."/>
            <person name="Gruber M.A.M."/>
            <person name="Quinn O."/>
            <person name="Lovegrove M."/>
            <person name="Duncan E.J."/>
            <person name="Remnant E.J."/>
            <person name="Van Eeckhoven J."/>
            <person name="Graham B."/>
            <person name="Knapp R.A."/>
            <person name="Langford K.W."/>
            <person name="Kronenberg Z."/>
            <person name="Press M.O."/>
            <person name="Eacker S.M."/>
            <person name="Wilson-Rankin E.E."/>
            <person name="Purcell J."/>
            <person name="Lester P.J."/>
            <person name="Dearden P.K."/>
        </authorList>
    </citation>
    <scope>NUCLEOTIDE SEQUENCE</scope>
    <source>
        <strain evidence="1">Linc-1</strain>
    </source>
</reference>
<sequence>MFVRKSLQVMQLESVENGRSLYYDAQKTGFRAAVIRDCGLFARKPDRPPLEDPREDILFHEPGRYSSIEYPFERTSEENASPKISKKREAMKRHDDNFDSSHHKIRLAGADAGDGDGAGASATGELDAAGVLQSVTIKFQRSSRSSLDSLAQKKIWAVEEEDRPARGSADDYEVINSTRFHHIVGGPLHCITSITR</sequence>
<comment type="caution">
    <text evidence="1">The sequence shown here is derived from an EMBL/GenBank/DDBJ whole genome shotgun (WGS) entry which is preliminary data.</text>
</comment>
<evidence type="ECO:0000313" key="2">
    <source>
        <dbReference type="Proteomes" id="UP000617340"/>
    </source>
</evidence>
<dbReference type="EMBL" id="JACSDZ010000003">
    <property type="protein sequence ID" value="KAF7409459.1"/>
    <property type="molecule type" value="Genomic_DNA"/>
</dbReference>
<dbReference type="AlphaFoldDB" id="A0A834NIV5"/>
<evidence type="ECO:0000313" key="1">
    <source>
        <dbReference type="EMBL" id="KAF7409459.1"/>
    </source>
</evidence>
<protein>
    <submittedName>
        <fullName evidence="1">Uncharacterized protein</fullName>
    </submittedName>
</protein>
<keyword evidence="2" id="KW-1185">Reference proteome</keyword>